<dbReference type="SUPFAM" id="SSF52096">
    <property type="entry name" value="ClpP/crotonase"/>
    <property type="match status" value="1"/>
</dbReference>
<evidence type="ECO:0000256" key="2">
    <source>
        <dbReference type="RuleBase" id="RU003567"/>
    </source>
</evidence>
<sequence>MTRLKRTRIFLSCLLFTCPALSFAQVHWFKSETIKPENIHSVKIVYDADVNPAQITELSTVLDEINNTYINLKQIDLYINSYGGNMDDGYVGYQAVKASTIPVKTINSGMVASSATLIYCGGKSREMAPESSFMLHPVKALNTKNDYVSHSEINTLKKESYQANNYFYSIYSTCTNMKKDKIENILYSEDNSDYIYSAQAKNISLANKTEAGIKTTQISYYITNDDNNK</sequence>
<dbReference type="Gene3D" id="3.90.226.10">
    <property type="entry name" value="2-enoyl-CoA Hydratase, Chain A, domain 1"/>
    <property type="match status" value="1"/>
</dbReference>
<dbReference type="InterPro" id="IPR023562">
    <property type="entry name" value="ClpP/TepA"/>
</dbReference>
<dbReference type="GO" id="GO:0051117">
    <property type="term" value="F:ATPase binding"/>
    <property type="evidence" value="ECO:0007669"/>
    <property type="project" value="TreeGrafter"/>
</dbReference>
<keyword evidence="3" id="KW-0732">Signal</keyword>
<gene>
    <name evidence="4" type="ORF">DRY71_26625</name>
</gene>
<dbReference type="GO" id="GO:0004252">
    <property type="term" value="F:serine-type endopeptidase activity"/>
    <property type="evidence" value="ECO:0007669"/>
    <property type="project" value="InterPro"/>
</dbReference>
<evidence type="ECO:0000256" key="3">
    <source>
        <dbReference type="SAM" id="SignalP"/>
    </source>
</evidence>
<dbReference type="Pfam" id="PF00574">
    <property type="entry name" value="CLP_protease"/>
    <property type="match status" value="1"/>
</dbReference>
<reference evidence="4" key="1">
    <citation type="submission" date="2018-07" db="EMBL/GenBank/DDBJ databases">
        <authorList>
            <person name="Ashton P.M."/>
            <person name="Dallman T."/>
            <person name="Nair S."/>
            <person name="De Pinna E."/>
            <person name="Peters T."/>
            <person name="Grant K."/>
        </authorList>
    </citation>
    <scope>NUCLEOTIDE SEQUENCE [LARGE SCALE GENOMIC DNA]</scope>
    <source>
        <strain evidence="4">436933</strain>
    </source>
</reference>
<dbReference type="AlphaFoldDB" id="A0A5U9KYE2"/>
<dbReference type="PANTHER" id="PTHR10381">
    <property type="entry name" value="ATP-DEPENDENT CLP PROTEASE PROTEOLYTIC SUBUNIT"/>
    <property type="match status" value="1"/>
</dbReference>
<dbReference type="Proteomes" id="UP000839726">
    <property type="component" value="Unassembled WGS sequence"/>
</dbReference>
<accession>A0A5U9KYE2</accession>
<dbReference type="EMBL" id="AAGUYM010000061">
    <property type="protein sequence ID" value="EBS2696239.1"/>
    <property type="molecule type" value="Genomic_DNA"/>
</dbReference>
<feature type="chain" id="PRO_5024952988" description="ATP-dependent Clp protease proteolytic subunit" evidence="3">
    <location>
        <begin position="25"/>
        <end position="229"/>
    </location>
</feature>
<dbReference type="PRINTS" id="PR00127">
    <property type="entry name" value="CLPPROTEASEP"/>
</dbReference>
<dbReference type="GO" id="GO:0009368">
    <property type="term" value="C:endopeptidase Clp complex"/>
    <property type="evidence" value="ECO:0007669"/>
    <property type="project" value="TreeGrafter"/>
</dbReference>
<comment type="caution">
    <text evidence="4">The sequence shown here is derived from an EMBL/GenBank/DDBJ whole genome shotgun (WGS) entry which is preliminary data.</text>
</comment>
<dbReference type="InterPro" id="IPR001907">
    <property type="entry name" value="ClpP"/>
</dbReference>
<feature type="signal peptide" evidence="3">
    <location>
        <begin position="1"/>
        <end position="24"/>
    </location>
</feature>
<organism evidence="4">
    <name type="scientific">Salmonella newport</name>
    <dbReference type="NCBI Taxonomy" id="108619"/>
    <lineage>
        <taxon>Bacteria</taxon>
        <taxon>Pseudomonadati</taxon>
        <taxon>Pseudomonadota</taxon>
        <taxon>Gammaproteobacteria</taxon>
        <taxon>Enterobacterales</taxon>
        <taxon>Enterobacteriaceae</taxon>
        <taxon>Salmonella</taxon>
    </lineage>
</organism>
<evidence type="ECO:0000313" key="4">
    <source>
        <dbReference type="EMBL" id="EBS2696239.1"/>
    </source>
</evidence>
<name>A0A5U9KYE2_SALNE</name>
<dbReference type="InterPro" id="IPR029045">
    <property type="entry name" value="ClpP/crotonase-like_dom_sf"/>
</dbReference>
<dbReference type="PANTHER" id="PTHR10381:SF11">
    <property type="entry name" value="ATP-DEPENDENT CLP PROTEASE PROTEOLYTIC SUBUNIT, MITOCHONDRIAL"/>
    <property type="match status" value="1"/>
</dbReference>
<evidence type="ECO:0000256" key="1">
    <source>
        <dbReference type="ARBA" id="ARBA00007039"/>
    </source>
</evidence>
<comment type="similarity">
    <text evidence="1 2">Belongs to the peptidase S14 family.</text>
</comment>
<protein>
    <recommendedName>
        <fullName evidence="2">ATP-dependent Clp protease proteolytic subunit</fullName>
    </recommendedName>
</protein>
<dbReference type="GO" id="GO:0004176">
    <property type="term" value="F:ATP-dependent peptidase activity"/>
    <property type="evidence" value="ECO:0007669"/>
    <property type="project" value="InterPro"/>
</dbReference>
<proteinExistence type="inferred from homology"/>
<dbReference type="GO" id="GO:0006515">
    <property type="term" value="P:protein quality control for misfolded or incompletely synthesized proteins"/>
    <property type="evidence" value="ECO:0007669"/>
    <property type="project" value="TreeGrafter"/>
</dbReference>